<dbReference type="PROSITE" id="PS51314">
    <property type="entry name" value="VPS37_C"/>
    <property type="match status" value="1"/>
</dbReference>
<dbReference type="InterPro" id="IPR009851">
    <property type="entry name" value="Mod_r"/>
</dbReference>
<dbReference type="PANTHER" id="PTHR13678:SF25">
    <property type="entry name" value="EG:115C2.5 PROTEIN"/>
    <property type="match status" value="1"/>
</dbReference>
<dbReference type="InterPro" id="IPR037202">
    <property type="entry name" value="ESCRT_assembly_dom"/>
</dbReference>
<dbReference type="GO" id="GO:0043162">
    <property type="term" value="P:ubiquitin-dependent protein catabolic process via the multivesicular body sorting pathway"/>
    <property type="evidence" value="ECO:0007669"/>
    <property type="project" value="TreeGrafter"/>
</dbReference>
<feature type="domain" description="VPS37 C-terminal" evidence="10">
    <location>
        <begin position="237"/>
        <end position="324"/>
    </location>
</feature>
<dbReference type="OrthoDB" id="10260857at2759"/>
<evidence type="ECO:0000256" key="5">
    <source>
        <dbReference type="ARBA" id="ARBA00022927"/>
    </source>
</evidence>
<evidence type="ECO:0000256" key="4">
    <source>
        <dbReference type="ARBA" id="ARBA00022753"/>
    </source>
</evidence>
<dbReference type="PANTHER" id="PTHR13678">
    <property type="entry name" value="VACUOLAR PROTEIN SORTING-ASSOCIATED PROTEIN 37"/>
    <property type="match status" value="1"/>
</dbReference>
<evidence type="ECO:0000256" key="1">
    <source>
        <dbReference type="ARBA" id="ARBA00004633"/>
    </source>
</evidence>
<feature type="coiled-coil region" evidence="8">
    <location>
        <begin position="168"/>
        <end position="225"/>
    </location>
</feature>
<dbReference type="KEGG" id="foc:113210829"/>
<dbReference type="Proteomes" id="UP000504606">
    <property type="component" value="Unplaced"/>
</dbReference>
<dbReference type="InterPro" id="IPR029012">
    <property type="entry name" value="Helix_hairpin_bin_sf"/>
</dbReference>
<evidence type="ECO:0000256" key="6">
    <source>
        <dbReference type="ARBA" id="ARBA00025010"/>
    </source>
</evidence>
<dbReference type="AlphaFoldDB" id="A0A6J1SZK8"/>
<comment type="subcellular location">
    <subcellularLocation>
        <location evidence="1">Late endosome membrane</location>
        <topology evidence="1">Peripheral membrane protein</topology>
    </subcellularLocation>
</comment>
<dbReference type="GO" id="GO:0006623">
    <property type="term" value="P:protein targeting to vacuole"/>
    <property type="evidence" value="ECO:0007669"/>
    <property type="project" value="TreeGrafter"/>
</dbReference>
<accession>A0A6J1SZK8</accession>
<dbReference type="CDD" id="cd11685">
    <property type="entry name" value="UEV_TSG101-like"/>
    <property type="match status" value="1"/>
</dbReference>
<dbReference type="GO" id="GO:0006612">
    <property type="term" value="P:protein targeting to membrane"/>
    <property type="evidence" value="ECO:0007669"/>
    <property type="project" value="TreeGrafter"/>
</dbReference>
<evidence type="ECO:0000313" key="12">
    <source>
        <dbReference type="RefSeq" id="XP_026284780.1"/>
    </source>
</evidence>
<evidence type="ECO:0000256" key="2">
    <source>
        <dbReference type="ARBA" id="ARBA00007617"/>
    </source>
</evidence>
<dbReference type="RefSeq" id="XP_026284780.1">
    <property type="nucleotide sequence ID" value="XM_026428995.2"/>
</dbReference>
<evidence type="ECO:0000313" key="11">
    <source>
        <dbReference type="Proteomes" id="UP000504606"/>
    </source>
</evidence>
<evidence type="ECO:0000256" key="7">
    <source>
        <dbReference type="PROSITE-ProRule" id="PRU00646"/>
    </source>
</evidence>
<dbReference type="Gene3D" id="1.10.287.660">
    <property type="entry name" value="Helix hairpin bin"/>
    <property type="match status" value="1"/>
</dbReference>
<evidence type="ECO:0000256" key="3">
    <source>
        <dbReference type="ARBA" id="ARBA00022448"/>
    </source>
</evidence>
<comment type="similarity">
    <text evidence="2">Belongs to the VPS37 family.</text>
</comment>
<feature type="region of interest" description="Disordered" evidence="9">
    <location>
        <begin position="122"/>
        <end position="151"/>
    </location>
</feature>
<comment type="function">
    <text evidence="6">Component of the ESCRT-I complex, a regulator of vesicular trafficking process. Required for the sorting of endocytic ubiquitinated cargos into multivesicular bodies. May be involved in cell growth and differentiation.</text>
</comment>
<evidence type="ECO:0000259" key="10">
    <source>
        <dbReference type="PROSITE" id="PS51314"/>
    </source>
</evidence>
<name>A0A6J1SZK8_FRAOC</name>
<dbReference type="CTD" id="31006"/>
<reference evidence="12" key="1">
    <citation type="submission" date="2025-08" db="UniProtKB">
        <authorList>
            <consortium name="RefSeq"/>
        </authorList>
    </citation>
    <scope>IDENTIFICATION</scope>
    <source>
        <tissue evidence="12">Whole organism</tissue>
    </source>
</reference>
<dbReference type="Pfam" id="PF07200">
    <property type="entry name" value="Mod_r"/>
    <property type="match status" value="1"/>
</dbReference>
<dbReference type="SUPFAM" id="SSF140111">
    <property type="entry name" value="Endosomal sorting complex assembly domain"/>
    <property type="match status" value="1"/>
</dbReference>
<keyword evidence="11" id="KW-1185">Reference proteome</keyword>
<dbReference type="GO" id="GO:0031902">
    <property type="term" value="C:late endosome membrane"/>
    <property type="evidence" value="ECO:0007669"/>
    <property type="project" value="UniProtKB-SubCell"/>
</dbReference>
<evidence type="ECO:0000256" key="8">
    <source>
        <dbReference type="SAM" id="Coils"/>
    </source>
</evidence>
<keyword evidence="4" id="KW-0967">Endosome</keyword>
<gene>
    <name evidence="12" type="primary">LOC113210829</name>
</gene>
<organism evidence="11 12">
    <name type="scientific">Frankliniella occidentalis</name>
    <name type="common">Western flower thrips</name>
    <name type="synonym">Euthrips occidentalis</name>
    <dbReference type="NCBI Taxonomy" id="133901"/>
    <lineage>
        <taxon>Eukaryota</taxon>
        <taxon>Metazoa</taxon>
        <taxon>Ecdysozoa</taxon>
        <taxon>Arthropoda</taxon>
        <taxon>Hexapoda</taxon>
        <taxon>Insecta</taxon>
        <taxon>Pterygota</taxon>
        <taxon>Neoptera</taxon>
        <taxon>Paraneoptera</taxon>
        <taxon>Thysanoptera</taxon>
        <taxon>Terebrantia</taxon>
        <taxon>Thripoidea</taxon>
        <taxon>Thripidae</taxon>
        <taxon>Frankliniella</taxon>
    </lineage>
</organism>
<dbReference type="GO" id="GO:0000813">
    <property type="term" value="C:ESCRT I complex"/>
    <property type="evidence" value="ECO:0007669"/>
    <property type="project" value="UniProtKB-ARBA"/>
</dbReference>
<proteinExistence type="inferred from homology"/>
<sequence length="324" mass="37055">MNPAIFKDSEDFKLKRKRQIDTLKIFNDNVQEIQSGAEYRVEFWLDSRRLAILVQLGPDFPLEKPILLVSPNVGHAWVDHCGRITAAPGLINFTQHSDLGRVVHAIVREFELRPPVWIGSETSSSAVEPSIPTESSAQAPVPNMSMSQPTQQTPLQQMIFPELAELSVEELQALMDNQDRRNEFIEQLPVSQELDDQLDQLMISIENLAKENLEKESKLKELHSACEERRHILNEVHSSYEELGVQFQSLADCRTPASIRESLRAATRQADEESERVAEHFLSGEMNLDQFLVAYVNKRMMSHIRKVKEEKLSQQLRDLLKAGY</sequence>
<evidence type="ECO:0000256" key="9">
    <source>
        <dbReference type="SAM" id="MobiDB-lite"/>
    </source>
</evidence>
<keyword evidence="5 7" id="KW-0653">Protein transport</keyword>
<keyword evidence="3 7" id="KW-0813">Transport</keyword>
<dbReference type="GeneID" id="113210829"/>
<protein>
    <submittedName>
        <fullName evidence="12">Vacuolar protein sorting-associated protein 37A isoform X1</fullName>
    </submittedName>
</protein>
<keyword evidence="8" id="KW-0175">Coiled coil</keyword>